<reference evidence="1 2" key="1">
    <citation type="submission" date="2020-08" db="EMBL/GenBank/DDBJ databases">
        <title>Genomic Encyclopedia of Type Strains, Phase IV (KMG-IV): sequencing the most valuable type-strain genomes for metagenomic binning, comparative biology and taxonomic classification.</title>
        <authorList>
            <person name="Goeker M."/>
        </authorList>
    </citation>
    <scope>NUCLEOTIDE SEQUENCE [LARGE SCALE GENOMIC DNA]</scope>
    <source>
        <strain evidence="1 2">DSM 12251</strain>
    </source>
</reference>
<gene>
    <name evidence="1" type="ORF">HNQ64_001111</name>
</gene>
<accession>A0A7W7YIP2</accession>
<proteinExistence type="predicted"/>
<evidence type="ECO:0000313" key="1">
    <source>
        <dbReference type="EMBL" id="MBB5036869.1"/>
    </source>
</evidence>
<evidence type="ECO:0000313" key="2">
    <source>
        <dbReference type="Proteomes" id="UP000534294"/>
    </source>
</evidence>
<dbReference type="Proteomes" id="UP000534294">
    <property type="component" value="Unassembled WGS sequence"/>
</dbReference>
<sequence length="68" mass="7747">MGIHRKRDLAIFMKIADCAFALPHIRPRPLFQSAPLFDNLSKIISTDGFGLTAQQRKLKMAYEKTQPC</sequence>
<comment type="caution">
    <text evidence="1">The sequence shown here is derived from an EMBL/GenBank/DDBJ whole genome shotgun (WGS) entry which is preliminary data.</text>
</comment>
<dbReference type="EMBL" id="JACHIF010000002">
    <property type="protein sequence ID" value="MBB5036869.1"/>
    <property type="molecule type" value="Genomic_DNA"/>
</dbReference>
<protein>
    <submittedName>
        <fullName evidence="1">Uncharacterized protein</fullName>
    </submittedName>
</protein>
<keyword evidence="2" id="KW-1185">Reference proteome</keyword>
<name>A0A7W7YIP2_9BACT</name>
<organism evidence="1 2">
    <name type="scientific">Prosthecobacter dejongeii</name>
    <dbReference type="NCBI Taxonomy" id="48465"/>
    <lineage>
        <taxon>Bacteria</taxon>
        <taxon>Pseudomonadati</taxon>
        <taxon>Verrucomicrobiota</taxon>
        <taxon>Verrucomicrobiia</taxon>
        <taxon>Verrucomicrobiales</taxon>
        <taxon>Verrucomicrobiaceae</taxon>
        <taxon>Prosthecobacter</taxon>
    </lineage>
</organism>
<dbReference type="AlphaFoldDB" id="A0A7W7YIP2"/>